<feature type="region of interest" description="Disordered" evidence="1">
    <location>
        <begin position="63"/>
        <end position="82"/>
    </location>
</feature>
<protein>
    <submittedName>
        <fullName evidence="2">Uncharacterized protein</fullName>
    </submittedName>
</protein>
<dbReference type="EMBL" id="NHNI01000002">
    <property type="protein sequence ID" value="OZY84863.1"/>
    <property type="molecule type" value="Genomic_DNA"/>
</dbReference>
<name>A0A266Q4R6_9GAMM</name>
<proteinExistence type="predicted"/>
<dbReference type="RefSeq" id="WP_078042615.1">
    <property type="nucleotide sequence ID" value="NZ_NHNI01000002.1"/>
</dbReference>
<organism evidence="2 3">
    <name type="scientific">Cellvibrio mixtus</name>
    <dbReference type="NCBI Taxonomy" id="39650"/>
    <lineage>
        <taxon>Bacteria</taxon>
        <taxon>Pseudomonadati</taxon>
        <taxon>Pseudomonadota</taxon>
        <taxon>Gammaproteobacteria</taxon>
        <taxon>Cellvibrionales</taxon>
        <taxon>Cellvibrionaceae</taxon>
        <taxon>Cellvibrio</taxon>
    </lineage>
</organism>
<sequence>MNFEDWVADAAAGTATHASGFSIRIEGNPKDPSDVYPGKFPEGISFVDQARLLRSGLEFLAKSGGSAPKSWQSSPVQDAKSEAIKAREELAKHFAERPDKPDRPVLSLKKKT</sequence>
<dbReference type="Proteomes" id="UP000216101">
    <property type="component" value="Unassembled WGS sequence"/>
</dbReference>
<comment type="caution">
    <text evidence="2">The sequence shown here is derived from an EMBL/GenBank/DDBJ whole genome shotgun (WGS) entry which is preliminary data.</text>
</comment>
<evidence type="ECO:0000313" key="2">
    <source>
        <dbReference type="EMBL" id="OZY84863.1"/>
    </source>
</evidence>
<feature type="region of interest" description="Disordered" evidence="1">
    <location>
        <begin position="92"/>
        <end position="112"/>
    </location>
</feature>
<accession>A0A266Q4R6</accession>
<feature type="compositionally biased region" description="Basic and acidic residues" evidence="1">
    <location>
        <begin position="92"/>
        <end position="103"/>
    </location>
</feature>
<gene>
    <name evidence="2" type="ORF">CBP51_17020</name>
</gene>
<evidence type="ECO:0000256" key="1">
    <source>
        <dbReference type="SAM" id="MobiDB-lite"/>
    </source>
</evidence>
<dbReference type="AlphaFoldDB" id="A0A266Q4R6"/>
<evidence type="ECO:0000313" key="3">
    <source>
        <dbReference type="Proteomes" id="UP000216101"/>
    </source>
</evidence>
<reference evidence="3" key="1">
    <citation type="submission" date="2017-05" db="EMBL/GenBank/DDBJ databases">
        <authorList>
            <person name="Barney B.M."/>
        </authorList>
    </citation>
    <scope>NUCLEOTIDE SEQUENCE [LARGE SCALE GENOMIC DNA]</scope>
    <source>
        <strain evidence="3">PSBB022</strain>
    </source>
</reference>
<keyword evidence="3" id="KW-1185">Reference proteome</keyword>
<dbReference type="STRING" id="1209072.GCA_000766945_00369"/>